<evidence type="ECO:0000256" key="10">
    <source>
        <dbReference type="ARBA" id="ARBA00049252"/>
    </source>
</evidence>
<evidence type="ECO:0000256" key="2">
    <source>
        <dbReference type="ARBA" id="ARBA00003949"/>
    </source>
</evidence>
<comment type="cofactor">
    <cofactor evidence="1 14 15">
        <name>Zn(2+)</name>
        <dbReference type="ChEBI" id="CHEBI:29105"/>
    </cofactor>
</comment>
<keyword evidence="18" id="KW-1185">Reference proteome</keyword>
<dbReference type="AlphaFoldDB" id="A0A160N1P5"/>
<evidence type="ECO:0000256" key="14">
    <source>
        <dbReference type="PIRSR" id="PIRSR606262-3"/>
    </source>
</evidence>
<dbReference type="PANTHER" id="PTHR11644">
    <property type="entry name" value="CYTIDINE DEAMINASE"/>
    <property type="match status" value="1"/>
</dbReference>
<evidence type="ECO:0000256" key="15">
    <source>
        <dbReference type="RuleBase" id="RU364006"/>
    </source>
</evidence>
<feature type="domain" description="CMP/dCMP-type deaminase" evidence="16">
    <location>
        <begin position="6"/>
        <end position="135"/>
    </location>
</feature>
<feature type="active site" description="Proton donor" evidence="12">
    <location>
        <position position="60"/>
    </location>
</feature>
<dbReference type="NCBIfam" id="NF004064">
    <property type="entry name" value="PRK05578.1"/>
    <property type="match status" value="1"/>
</dbReference>
<dbReference type="GO" id="GO:0005829">
    <property type="term" value="C:cytosol"/>
    <property type="evidence" value="ECO:0007669"/>
    <property type="project" value="TreeGrafter"/>
</dbReference>
<name>A0A160N1P5_9GAMM</name>
<evidence type="ECO:0000256" key="4">
    <source>
        <dbReference type="ARBA" id="ARBA00012783"/>
    </source>
</evidence>
<dbReference type="CDD" id="cd01283">
    <property type="entry name" value="cytidine_deaminase"/>
    <property type="match status" value="1"/>
</dbReference>
<evidence type="ECO:0000256" key="12">
    <source>
        <dbReference type="PIRSR" id="PIRSR606262-1"/>
    </source>
</evidence>
<dbReference type="OrthoDB" id="9795347at2"/>
<keyword evidence="8 14" id="KW-0862">Zinc</keyword>
<comment type="similarity">
    <text evidence="3 15">Belongs to the cytidine and deoxycytidylate deaminase family.</text>
</comment>
<evidence type="ECO:0000256" key="3">
    <source>
        <dbReference type="ARBA" id="ARBA00006576"/>
    </source>
</evidence>
<gene>
    <name evidence="17" type="ORF">ATSB10_19800</name>
</gene>
<evidence type="ECO:0000256" key="7">
    <source>
        <dbReference type="ARBA" id="ARBA00022801"/>
    </source>
</evidence>
<sequence length="139" mass="14783">MDPDQLPVDELLQDARAARLLAYAPYSRFRVGAVVLTRDGRRFRGCNVENAAYGLCNCAERTALFSAIAAGCRPGDFAGLAVVADTPAPVSPCGACRQVMAELCDQAMPVLLGHLGERVQRVTVAELLPGSFSLPHAPE</sequence>
<dbReference type="InterPro" id="IPR006262">
    <property type="entry name" value="Cyt_deam_tetra"/>
</dbReference>
<dbReference type="RefSeq" id="WP_063672386.1">
    <property type="nucleotide sequence ID" value="NZ_CP014841.1"/>
</dbReference>
<feature type="binding site" evidence="13">
    <location>
        <begin position="47"/>
        <end position="53"/>
    </location>
    <ligand>
        <name>substrate</name>
    </ligand>
</feature>
<comment type="function">
    <text evidence="2 15">This enzyme scavenges exogenous and endogenous cytidine and 2'-deoxycytidine for UMP synthesis.</text>
</comment>
<dbReference type="Gene3D" id="3.40.140.10">
    <property type="entry name" value="Cytidine Deaminase, domain 2"/>
    <property type="match status" value="1"/>
</dbReference>
<dbReference type="GO" id="GO:0004126">
    <property type="term" value="F:cytidine deaminase activity"/>
    <property type="evidence" value="ECO:0007669"/>
    <property type="project" value="UniProtKB-UniRule"/>
</dbReference>
<dbReference type="Pfam" id="PF00383">
    <property type="entry name" value="dCMP_cyt_deam_1"/>
    <property type="match status" value="1"/>
</dbReference>
<dbReference type="GO" id="GO:0042802">
    <property type="term" value="F:identical protein binding"/>
    <property type="evidence" value="ECO:0007669"/>
    <property type="project" value="UniProtKB-ARBA"/>
</dbReference>
<reference evidence="17 18" key="1">
    <citation type="submission" date="2016-02" db="EMBL/GenBank/DDBJ databases">
        <title>Complete genome sequencing and analysis of ATSB10, Dyella thiooxydans isolated from rhizosphere soil of sunflower (Helianthus annuus L.).</title>
        <authorList>
            <person name="Lee Y."/>
            <person name="Hwangbo K."/>
            <person name="Chung H."/>
            <person name="Yoo J."/>
            <person name="Kim K.Y."/>
            <person name="Sa T.M."/>
            <person name="Um Y."/>
            <person name="Madhaiyan M."/>
        </authorList>
    </citation>
    <scope>NUCLEOTIDE SEQUENCE [LARGE SCALE GENOMIC DNA]</scope>
    <source>
        <strain evidence="17 18">ATSB10</strain>
    </source>
</reference>
<dbReference type="GO" id="GO:0055086">
    <property type="term" value="P:nucleobase-containing small molecule metabolic process"/>
    <property type="evidence" value="ECO:0007669"/>
    <property type="project" value="UniProtKB-ARBA"/>
</dbReference>
<organism evidence="17 18">
    <name type="scientific">Dyella thiooxydans</name>
    <dbReference type="NCBI Taxonomy" id="445710"/>
    <lineage>
        <taxon>Bacteria</taxon>
        <taxon>Pseudomonadati</taxon>
        <taxon>Pseudomonadota</taxon>
        <taxon>Gammaproteobacteria</taxon>
        <taxon>Lysobacterales</taxon>
        <taxon>Rhodanobacteraceae</taxon>
        <taxon>Dyella</taxon>
    </lineage>
</organism>
<dbReference type="FunFam" id="3.40.140.10:FF:000008">
    <property type="entry name" value="Cytidine deaminase"/>
    <property type="match status" value="1"/>
</dbReference>
<dbReference type="NCBIfam" id="TIGR01354">
    <property type="entry name" value="cyt_deam_tetra"/>
    <property type="match status" value="1"/>
</dbReference>
<dbReference type="PATRIC" id="fig|445710.3.peg.1977"/>
<evidence type="ECO:0000313" key="17">
    <source>
        <dbReference type="EMBL" id="AND69434.1"/>
    </source>
</evidence>
<dbReference type="PROSITE" id="PS51747">
    <property type="entry name" value="CYT_DCMP_DEAMINASES_2"/>
    <property type="match status" value="1"/>
</dbReference>
<evidence type="ECO:0000313" key="18">
    <source>
        <dbReference type="Proteomes" id="UP000077255"/>
    </source>
</evidence>
<feature type="binding site" evidence="14">
    <location>
        <position position="93"/>
    </location>
    <ligand>
        <name>Zn(2+)</name>
        <dbReference type="ChEBI" id="CHEBI:29105"/>
        <note>catalytic</note>
    </ligand>
</feature>
<evidence type="ECO:0000256" key="5">
    <source>
        <dbReference type="ARBA" id="ARBA00018266"/>
    </source>
</evidence>
<proteinExistence type="inferred from homology"/>
<keyword evidence="6 14" id="KW-0479">Metal-binding</keyword>
<evidence type="ECO:0000259" key="16">
    <source>
        <dbReference type="PROSITE" id="PS51747"/>
    </source>
</evidence>
<dbReference type="InterPro" id="IPR016193">
    <property type="entry name" value="Cytidine_deaminase-like"/>
</dbReference>
<dbReference type="EC" id="3.5.4.5" evidence="4 15"/>
<evidence type="ECO:0000256" key="8">
    <source>
        <dbReference type="ARBA" id="ARBA00022833"/>
    </source>
</evidence>
<dbReference type="InterPro" id="IPR016192">
    <property type="entry name" value="APOBEC/CMP_deaminase_Zn-bd"/>
</dbReference>
<dbReference type="SUPFAM" id="SSF53927">
    <property type="entry name" value="Cytidine deaminase-like"/>
    <property type="match status" value="1"/>
</dbReference>
<evidence type="ECO:0000256" key="9">
    <source>
        <dbReference type="ARBA" id="ARBA00032005"/>
    </source>
</evidence>
<keyword evidence="7 15" id="KW-0378">Hydrolase</keyword>
<comment type="catalytic activity">
    <reaction evidence="10 15">
        <text>2'-deoxycytidine + H2O + H(+) = 2'-deoxyuridine + NH4(+)</text>
        <dbReference type="Rhea" id="RHEA:13433"/>
        <dbReference type="ChEBI" id="CHEBI:15377"/>
        <dbReference type="ChEBI" id="CHEBI:15378"/>
        <dbReference type="ChEBI" id="CHEBI:15698"/>
        <dbReference type="ChEBI" id="CHEBI:16450"/>
        <dbReference type="ChEBI" id="CHEBI:28938"/>
        <dbReference type="EC" id="3.5.4.5"/>
    </reaction>
</comment>
<dbReference type="PANTHER" id="PTHR11644:SF2">
    <property type="entry name" value="CYTIDINE DEAMINASE"/>
    <property type="match status" value="1"/>
</dbReference>
<dbReference type="KEGG" id="dtx:ATSB10_19800"/>
<feature type="binding site" evidence="14">
    <location>
        <position position="58"/>
    </location>
    <ligand>
        <name>Zn(2+)</name>
        <dbReference type="ChEBI" id="CHEBI:29105"/>
        <note>catalytic</note>
    </ligand>
</feature>
<dbReference type="STRING" id="445710.ATSB10_19800"/>
<evidence type="ECO:0000256" key="1">
    <source>
        <dbReference type="ARBA" id="ARBA00001947"/>
    </source>
</evidence>
<accession>A0A160N1P5</accession>
<dbReference type="GO" id="GO:0008270">
    <property type="term" value="F:zinc ion binding"/>
    <property type="evidence" value="ECO:0007669"/>
    <property type="project" value="UniProtKB-UniRule"/>
</dbReference>
<evidence type="ECO:0000256" key="13">
    <source>
        <dbReference type="PIRSR" id="PIRSR606262-2"/>
    </source>
</evidence>
<evidence type="ECO:0000256" key="6">
    <source>
        <dbReference type="ARBA" id="ARBA00022723"/>
    </source>
</evidence>
<feature type="binding site" evidence="14">
    <location>
        <position position="96"/>
    </location>
    <ligand>
        <name>Zn(2+)</name>
        <dbReference type="ChEBI" id="CHEBI:29105"/>
        <note>catalytic</note>
    </ligand>
</feature>
<dbReference type="InterPro" id="IPR002125">
    <property type="entry name" value="CMP_dCMP_dom"/>
</dbReference>
<evidence type="ECO:0000256" key="11">
    <source>
        <dbReference type="ARBA" id="ARBA00049558"/>
    </source>
</evidence>
<dbReference type="Proteomes" id="UP000077255">
    <property type="component" value="Chromosome"/>
</dbReference>
<dbReference type="EMBL" id="CP014841">
    <property type="protein sequence ID" value="AND69434.1"/>
    <property type="molecule type" value="Genomic_DNA"/>
</dbReference>
<dbReference type="InterPro" id="IPR050202">
    <property type="entry name" value="Cyt/Deoxycyt_deaminase"/>
</dbReference>
<protein>
    <recommendedName>
        <fullName evidence="5 15">Cytidine deaminase</fullName>
        <ecNumber evidence="4 15">3.5.4.5</ecNumber>
    </recommendedName>
    <alternativeName>
        <fullName evidence="9 15">Cytidine aminohydrolase</fullName>
    </alternativeName>
</protein>
<dbReference type="PROSITE" id="PS00903">
    <property type="entry name" value="CYT_DCMP_DEAMINASES_1"/>
    <property type="match status" value="1"/>
</dbReference>
<dbReference type="GO" id="GO:0072527">
    <property type="term" value="P:pyrimidine-containing compound metabolic process"/>
    <property type="evidence" value="ECO:0007669"/>
    <property type="project" value="UniProtKB-ARBA"/>
</dbReference>
<comment type="catalytic activity">
    <reaction evidence="11 15">
        <text>cytidine + H2O + H(+) = uridine + NH4(+)</text>
        <dbReference type="Rhea" id="RHEA:16069"/>
        <dbReference type="ChEBI" id="CHEBI:15377"/>
        <dbReference type="ChEBI" id="CHEBI:15378"/>
        <dbReference type="ChEBI" id="CHEBI:16704"/>
        <dbReference type="ChEBI" id="CHEBI:17562"/>
        <dbReference type="ChEBI" id="CHEBI:28938"/>
        <dbReference type="EC" id="3.5.4.5"/>
    </reaction>
</comment>